<protein>
    <submittedName>
        <fullName evidence="1">Histidine phosphatase family protein</fullName>
    </submittedName>
</protein>
<dbReference type="SMART" id="SM00855">
    <property type="entry name" value="PGAM"/>
    <property type="match status" value="1"/>
</dbReference>
<evidence type="ECO:0000313" key="2">
    <source>
        <dbReference type="Proteomes" id="UP000230551"/>
    </source>
</evidence>
<dbReference type="STRING" id="85968.GCA_900073015_00997"/>
<dbReference type="InterPro" id="IPR013078">
    <property type="entry name" value="His_Pase_superF_clade-1"/>
</dbReference>
<dbReference type="CDD" id="cd07067">
    <property type="entry name" value="HP_PGM_like"/>
    <property type="match status" value="1"/>
</dbReference>
<dbReference type="Gene3D" id="3.40.50.1240">
    <property type="entry name" value="Phosphoglycerate mutase-like"/>
    <property type="match status" value="1"/>
</dbReference>
<evidence type="ECO:0000313" key="1">
    <source>
        <dbReference type="EMBL" id="PIB75438.1"/>
    </source>
</evidence>
<dbReference type="RefSeq" id="WP_090586991.1">
    <property type="nucleotide sequence ID" value="NZ_CP104302.1"/>
</dbReference>
<dbReference type="Proteomes" id="UP000230551">
    <property type="component" value="Unassembled WGS sequence"/>
</dbReference>
<dbReference type="Pfam" id="PF00300">
    <property type="entry name" value="His_Phos_1"/>
    <property type="match status" value="1"/>
</dbReference>
<dbReference type="PANTHER" id="PTHR47623">
    <property type="entry name" value="OS09G0287300 PROTEIN"/>
    <property type="match status" value="1"/>
</dbReference>
<comment type="caution">
    <text evidence="1">The sequence shown here is derived from an EMBL/GenBank/DDBJ whole genome shotgun (WGS) entry which is preliminary data.</text>
</comment>
<keyword evidence="2" id="KW-1185">Reference proteome</keyword>
<dbReference type="InterPro" id="IPR029033">
    <property type="entry name" value="His_PPase_superfam"/>
</dbReference>
<organism evidence="1 2">
    <name type="scientific">Mycolicibacterium brumae</name>
    <dbReference type="NCBI Taxonomy" id="85968"/>
    <lineage>
        <taxon>Bacteria</taxon>
        <taxon>Bacillati</taxon>
        <taxon>Actinomycetota</taxon>
        <taxon>Actinomycetes</taxon>
        <taxon>Mycobacteriales</taxon>
        <taxon>Mycobacteriaceae</taxon>
        <taxon>Mycolicibacterium</taxon>
    </lineage>
</organism>
<name>A0A2G5PAQ3_9MYCO</name>
<dbReference type="SUPFAM" id="SSF53254">
    <property type="entry name" value="Phosphoglycerate mutase-like"/>
    <property type="match status" value="1"/>
</dbReference>
<accession>A0A2G5PAQ3</accession>
<dbReference type="EMBL" id="PDCN02000010">
    <property type="protein sequence ID" value="PIB75438.1"/>
    <property type="molecule type" value="Genomic_DNA"/>
</dbReference>
<reference evidence="1 2" key="1">
    <citation type="journal article" date="2017" name="Infect. Genet. Evol.">
        <title>The new phylogeny of the genus Mycobacterium: The old and the news.</title>
        <authorList>
            <person name="Tortoli E."/>
            <person name="Fedrizzi T."/>
            <person name="Meehan C.J."/>
            <person name="Trovato A."/>
            <person name="Grottola A."/>
            <person name="Giacobazzi E."/>
            <person name="Serpini G.F."/>
            <person name="Tagliazucchi S."/>
            <person name="Fabio A."/>
            <person name="Bettua C."/>
            <person name="Bertorelli R."/>
            <person name="Frascaro F."/>
            <person name="De Sanctis V."/>
            <person name="Pecorari M."/>
            <person name="Jousson O."/>
            <person name="Segata N."/>
            <person name="Cirillo D.M."/>
        </authorList>
    </citation>
    <scope>NUCLEOTIDE SEQUENCE [LARGE SCALE GENOMIC DNA]</scope>
    <source>
        <strain evidence="1 2">CIP1034565</strain>
    </source>
</reference>
<sequence>MSDQQRTLVLLRHAKSDYPIGVPDHQRPLAARGIREAGLAGDWLRSPAGPHPPVQGVLCSTATRTRQTLERTGVAAPVEFVDELYGAGPGAVIQVINELDADALGGDPQTLLVVGHEPAMSSVALILSGAPGTSAAAVDRITVKYPTSAMAVLRFTGEWSALEPHSAALVGFHIPR</sequence>
<gene>
    <name evidence="1" type="ORF">CQY22_009700</name>
</gene>
<proteinExistence type="predicted"/>
<dbReference type="AlphaFoldDB" id="A0A2G5PAQ3"/>
<dbReference type="OrthoDB" id="9810154at2"/>
<dbReference type="PANTHER" id="PTHR47623:SF1">
    <property type="entry name" value="OS09G0287300 PROTEIN"/>
    <property type="match status" value="1"/>
</dbReference>